<evidence type="ECO:0000313" key="4">
    <source>
        <dbReference type="Proteomes" id="UP000598996"/>
    </source>
</evidence>
<feature type="region of interest" description="Disordered" evidence="1">
    <location>
        <begin position="154"/>
        <end position="243"/>
    </location>
</feature>
<evidence type="ECO:0000256" key="1">
    <source>
        <dbReference type="SAM" id="MobiDB-lite"/>
    </source>
</evidence>
<dbReference type="Proteomes" id="UP000598996">
    <property type="component" value="Unassembled WGS sequence"/>
</dbReference>
<reference evidence="3 4" key="1">
    <citation type="submission" date="2021-01" db="EMBL/GenBank/DDBJ databases">
        <title>Actinoplanes sp. nov. LDG1-01 isolated from lichen.</title>
        <authorList>
            <person name="Saeng-In P."/>
            <person name="Phongsopitanun W."/>
            <person name="Kanchanasin P."/>
            <person name="Yuki M."/>
            <person name="Kudo T."/>
            <person name="Ohkuma M."/>
            <person name="Tanasupawat S."/>
        </authorList>
    </citation>
    <scope>NUCLEOTIDE SEQUENCE [LARGE SCALE GENOMIC DNA]</scope>
    <source>
        <strain evidence="3 4">LDG1-01</strain>
    </source>
</reference>
<accession>A0ABS1W0J1</accession>
<feature type="signal peptide" evidence="2">
    <location>
        <begin position="1"/>
        <end position="36"/>
    </location>
</feature>
<feature type="compositionally biased region" description="Basic and acidic residues" evidence="1">
    <location>
        <begin position="163"/>
        <end position="209"/>
    </location>
</feature>
<sequence length="243" mass="26425">MKQDERTMMNKLTRALTLGGFGVLTALTVGMGPAQAAQAAPAAPAGPVGPATADSKVTAGHTMWRGESQIVGFYRSLRACQLAGMYGERSGAWDDFDCNAVRVGPRRGAWALEVADYDNWGSFGFGRPFQVVRGFPAQFRPVWAGQFRQVRPGQFRHFRPGSHRSDWMRDRDRRHGGWDRNDGRGGRDHDGRGGWNHNDGRDGRDDNPRGNHGNIPGGNQGNIPGGNQGNIPGGNQGNNPRGH</sequence>
<protein>
    <submittedName>
        <fullName evidence="3">Uncharacterized protein</fullName>
    </submittedName>
</protein>
<proteinExistence type="predicted"/>
<evidence type="ECO:0000313" key="3">
    <source>
        <dbReference type="EMBL" id="MBL7260251.1"/>
    </source>
</evidence>
<comment type="caution">
    <text evidence="3">The sequence shown here is derived from an EMBL/GenBank/DDBJ whole genome shotgun (WGS) entry which is preliminary data.</text>
</comment>
<name>A0ABS1W0J1_9ACTN</name>
<keyword evidence="4" id="KW-1185">Reference proteome</keyword>
<gene>
    <name evidence="3" type="ORF">JKJ07_38720</name>
</gene>
<dbReference type="EMBL" id="JAENHO010000013">
    <property type="protein sequence ID" value="MBL7260251.1"/>
    <property type="molecule type" value="Genomic_DNA"/>
</dbReference>
<keyword evidence="2" id="KW-0732">Signal</keyword>
<evidence type="ECO:0000256" key="2">
    <source>
        <dbReference type="SAM" id="SignalP"/>
    </source>
</evidence>
<feature type="compositionally biased region" description="Gly residues" evidence="1">
    <location>
        <begin position="215"/>
        <end position="236"/>
    </location>
</feature>
<organism evidence="3 4">
    <name type="scientific">Paractinoplanes lichenicola</name>
    <dbReference type="NCBI Taxonomy" id="2802976"/>
    <lineage>
        <taxon>Bacteria</taxon>
        <taxon>Bacillati</taxon>
        <taxon>Actinomycetota</taxon>
        <taxon>Actinomycetes</taxon>
        <taxon>Micromonosporales</taxon>
        <taxon>Micromonosporaceae</taxon>
        <taxon>Paractinoplanes</taxon>
    </lineage>
</organism>
<feature type="chain" id="PRO_5046152230" evidence="2">
    <location>
        <begin position="37"/>
        <end position="243"/>
    </location>
</feature>